<dbReference type="EMBL" id="CP032098">
    <property type="protein sequence ID" value="AXX92800.1"/>
    <property type="molecule type" value="Genomic_DNA"/>
</dbReference>
<evidence type="ECO:0000313" key="1">
    <source>
        <dbReference type="EMBL" id="AXX92800.1"/>
    </source>
</evidence>
<dbReference type="Proteomes" id="UP000221222">
    <property type="component" value="Unassembled WGS sequence"/>
</dbReference>
<accession>A0A2G1DET2</accession>
<dbReference type="AlphaFoldDB" id="A0A2G1DET2"/>
<evidence type="ECO:0000313" key="2">
    <source>
        <dbReference type="EMBL" id="PHO17008.1"/>
    </source>
</evidence>
<dbReference type="EMBL" id="NXFY01000026">
    <property type="protein sequence ID" value="PHO17008.1"/>
    <property type="molecule type" value="Genomic_DNA"/>
</dbReference>
<dbReference type="KEGG" id="amol:AMOL_1836"/>
<name>A0A2G1DET2_9BACT</name>
<dbReference type="Proteomes" id="UP000262712">
    <property type="component" value="Chromosome"/>
</dbReference>
<sequence>MKKIKFIALLFVVFLGFSFVHSSSNELEVDKNALKNKILKINLPKVLPNNLAIKTPSDEWFILQDVSQAIQLFPQEKFKSLKVLELNMKELKGITWRDSKEVKDFIFKESGNYIIYFADELETEMDNTFNLQETIYYNNN</sequence>
<keyword evidence="3" id="KW-1185">Reference proteome</keyword>
<gene>
    <name evidence="1" type="ORF">AMOL_1836</name>
    <name evidence="2" type="ORF">CPU12_12570</name>
</gene>
<organism evidence="2 3">
    <name type="scientific">Malaciobacter molluscorum LMG 25693</name>
    <dbReference type="NCBI Taxonomy" id="870501"/>
    <lineage>
        <taxon>Bacteria</taxon>
        <taxon>Pseudomonadati</taxon>
        <taxon>Campylobacterota</taxon>
        <taxon>Epsilonproteobacteria</taxon>
        <taxon>Campylobacterales</taxon>
        <taxon>Arcobacteraceae</taxon>
        <taxon>Malaciobacter</taxon>
    </lineage>
</organism>
<evidence type="ECO:0000313" key="3">
    <source>
        <dbReference type="Proteomes" id="UP000221222"/>
    </source>
</evidence>
<dbReference type="RefSeq" id="WP_099343468.1">
    <property type="nucleotide sequence ID" value="NZ_CP032098.1"/>
</dbReference>
<reference evidence="2 3" key="1">
    <citation type="submission" date="2017-09" db="EMBL/GenBank/DDBJ databases">
        <title>Arcobacter canalis sp. nov., a new species isolated from a water canal contaminated with urban sewage.</title>
        <authorList>
            <person name="Perez-Cataluna A."/>
            <person name="Salas-Masso N."/>
            <person name="Figueras M.J."/>
        </authorList>
    </citation>
    <scope>NUCLEOTIDE SEQUENCE [LARGE SCALE GENOMIC DNA]</scope>
    <source>
        <strain evidence="2 3">F98-3</strain>
    </source>
</reference>
<reference evidence="1 4" key="2">
    <citation type="submission" date="2018-08" db="EMBL/GenBank/DDBJ databases">
        <title>Complete genome of the Arcobacter molluscorum type strain LMG 25693.</title>
        <authorList>
            <person name="Miller W.G."/>
            <person name="Yee E."/>
            <person name="Bono J.L."/>
        </authorList>
    </citation>
    <scope>NUCLEOTIDE SEQUENCE [LARGE SCALE GENOMIC DNA]</scope>
    <source>
        <strain evidence="1 4">CECT 7696</strain>
    </source>
</reference>
<evidence type="ECO:0000313" key="4">
    <source>
        <dbReference type="Proteomes" id="UP000262712"/>
    </source>
</evidence>
<proteinExistence type="predicted"/>
<protein>
    <submittedName>
        <fullName evidence="2">Uncharacterized protein</fullName>
    </submittedName>
</protein>